<evidence type="ECO:0000256" key="11">
    <source>
        <dbReference type="ARBA" id="ARBA00093656"/>
    </source>
</evidence>
<dbReference type="PANTHER" id="PTHR12029:SF11">
    <property type="entry name" value="METHYLTRANSFERASE TARBP1-RELATED"/>
    <property type="match status" value="1"/>
</dbReference>
<comment type="similarity">
    <text evidence="1">Belongs to the class IV-like SAM-binding methyltransferase superfamily. RNA methyltransferase TrmH family.</text>
</comment>
<evidence type="ECO:0000256" key="10">
    <source>
        <dbReference type="ARBA" id="ARBA00093636"/>
    </source>
</evidence>
<dbReference type="GO" id="GO:0141100">
    <property type="term" value="F:tRNA (guanine(18)-2'-O)-methyltransferase activity"/>
    <property type="evidence" value="ECO:0007669"/>
    <property type="project" value="UniProtKB-EC"/>
</dbReference>
<evidence type="ECO:0000256" key="1">
    <source>
        <dbReference type="ARBA" id="ARBA00007228"/>
    </source>
</evidence>
<dbReference type="Gene3D" id="3.40.1280.10">
    <property type="match status" value="1"/>
</dbReference>
<proteinExistence type="inferred from homology"/>
<feature type="domain" description="tRNA/rRNA methyltransferase SpoU type" evidence="12">
    <location>
        <begin position="1198"/>
        <end position="1339"/>
    </location>
</feature>
<comment type="catalytic activity">
    <reaction evidence="7">
        <text>guanosine(18) in tRNA + S-adenosyl-L-methionine = 2'-O-methylguanosine(18) in tRNA + S-adenosyl-L-homocysteine + H(+)</text>
        <dbReference type="Rhea" id="RHEA:20077"/>
        <dbReference type="Rhea" id="RHEA-COMP:10190"/>
        <dbReference type="Rhea" id="RHEA-COMP:10192"/>
        <dbReference type="ChEBI" id="CHEBI:15378"/>
        <dbReference type="ChEBI" id="CHEBI:57856"/>
        <dbReference type="ChEBI" id="CHEBI:59789"/>
        <dbReference type="ChEBI" id="CHEBI:74269"/>
        <dbReference type="ChEBI" id="CHEBI:74445"/>
        <dbReference type="EC" id="2.1.1.34"/>
    </reaction>
    <physiologicalReaction direction="left-to-right" evidence="7">
        <dbReference type="Rhea" id="RHEA:20078"/>
    </physiologicalReaction>
</comment>
<comment type="caution">
    <text evidence="13">The sequence shown here is derived from an EMBL/GenBank/DDBJ whole genome shotgun (WGS) entry which is preliminary data.</text>
</comment>
<evidence type="ECO:0000256" key="9">
    <source>
        <dbReference type="ARBA" id="ARBA00093594"/>
    </source>
</evidence>
<keyword evidence="2" id="KW-0489">Methyltransferase</keyword>
<keyword evidence="14" id="KW-1185">Reference proteome</keyword>
<dbReference type="GO" id="GO:0003723">
    <property type="term" value="F:RNA binding"/>
    <property type="evidence" value="ECO:0007669"/>
    <property type="project" value="UniProtKB-KW"/>
</dbReference>
<accession>A0AA88HA71</accession>
<evidence type="ECO:0000256" key="3">
    <source>
        <dbReference type="ARBA" id="ARBA00022679"/>
    </source>
</evidence>
<name>A0AA88HA71_ARTSF</name>
<dbReference type="Proteomes" id="UP001187531">
    <property type="component" value="Unassembled WGS sequence"/>
</dbReference>
<keyword evidence="6" id="KW-0007">Acetylation</keyword>
<evidence type="ECO:0000256" key="7">
    <source>
        <dbReference type="ARBA" id="ARBA00093266"/>
    </source>
</evidence>
<evidence type="ECO:0000256" key="5">
    <source>
        <dbReference type="ARBA" id="ARBA00022884"/>
    </source>
</evidence>
<dbReference type="InterPro" id="IPR001537">
    <property type="entry name" value="SpoU_MeTrfase"/>
</dbReference>
<evidence type="ECO:0000313" key="14">
    <source>
        <dbReference type="Proteomes" id="UP001187531"/>
    </source>
</evidence>
<evidence type="ECO:0000256" key="6">
    <source>
        <dbReference type="ARBA" id="ARBA00022990"/>
    </source>
</evidence>
<dbReference type="FunFam" id="3.40.1280.10:FF:000010">
    <property type="entry name" value="probable methyltransferase TARBP1"/>
    <property type="match status" value="1"/>
</dbReference>
<dbReference type="InterPro" id="IPR045330">
    <property type="entry name" value="TRM3/TARBP1"/>
</dbReference>
<dbReference type="CDD" id="cd18091">
    <property type="entry name" value="SpoU-like_TRM3-like"/>
    <property type="match status" value="1"/>
</dbReference>
<dbReference type="InterPro" id="IPR029028">
    <property type="entry name" value="Alpha/beta_knot_MTases"/>
</dbReference>
<keyword evidence="3" id="KW-0808">Transferase</keyword>
<dbReference type="SUPFAM" id="SSF75217">
    <property type="entry name" value="alpha/beta knot"/>
    <property type="match status" value="1"/>
</dbReference>
<dbReference type="PANTHER" id="PTHR12029">
    <property type="entry name" value="RNA METHYLTRANSFERASE"/>
    <property type="match status" value="1"/>
</dbReference>
<reference evidence="13" key="1">
    <citation type="submission" date="2023-07" db="EMBL/GenBank/DDBJ databases">
        <title>Chromosome-level genome assembly of Artemia franciscana.</title>
        <authorList>
            <person name="Jo E."/>
        </authorList>
    </citation>
    <scope>NUCLEOTIDE SEQUENCE</scope>
    <source>
        <tissue evidence="13">Whole body</tissue>
    </source>
</reference>
<dbReference type="InterPro" id="IPR044748">
    <property type="entry name" value="Trm3/TARBP1_C"/>
</dbReference>
<sequence>MEFQRILNSFEEENCKSLTFHGAFEKYKRLLKESLNEVSLLKDITQVLLQNDNFKDEFVHASLLLELLNSRKDMVKSLDAYLWCSFLSKHFTKIYSLTPVSVELLDILLSSNYGDEISRSISETVEIISKEKSPGTLALLTGLADFLFPSEKASTIPIPPSFWELIQFEISSSDPLTRKRCQYLAKRGYFKEDEAWMNILLTLEVLEEKQTHIIKPVLSRFKKIASDNIDSELIGWILAIFRRMIYHENQHVVKWALEIFFRIDLKVYGNRAQIFIVRDMLPVLNTSLLFSRNRDILSEECLSPLGILCIQFFAMLNQKLEIDSLLDFHKSFLKSLVGIQWNGVSLYHITKGLSQSEKTECWDEECLELLRNLINNTHNQERLIKAAIHCNIIENFTKFIITNVDPLKVYAFLSVFSKAESFIRGSFLYKHLVAFLKETFPNIPGTEFGKKFVSYSDCLVQARYVVISLDGEFGDKLSLISNFIGSTLDAVADAPSRPYANFDTLFSAVNLSTSILLELQTNLTNPGNSEFLETTNKAIYECLAIYKYDIVDFIVKYLQIFTKLEDYKNVESLLTAFHCYSINYELDNIQEYYKVGLKLISSESILCRYSGSCILFRIPDTFFICEEVLDIIIVGKYLSFKEKRESRSNRDVQSTWSVLVSTYLKSLWMLLEKIFERVKTNVDIVAECVFESLEVANWISLPSIFITVAKILPYLNDLEGYIPRFIQIGKSACFENRKSGLFRSCIDALATAVFQKCVMSKEQLREEVLDLAEEIRQLGEESTGLFNCVVGKCCAVFSSCKDVMMMYIPIVVSSILFGDVFRKDRKLLFDVCFHIRKMEDLCPANSVVESSHDDDRRLRGRIVSLLVSLDPGSEEDTKIAKLVAKELLAIDRQELEGQTRYYSNSLTHRIRNRVWQALLLLIKLCEDLKEEILEITVSQLVAENPQPSVRLLQEWVCVLIALSKPHLEEKLWNAERQAVAQRAGSIVSFIAIGLHLVRVAVGLPEAEEIADRVLSMLIPWTMAQHFTPRLYAKAAFQEVWEILVLGNMATLLDKYRTTYDLIQRVPEMGNSIRALGKLKNDFYLKTLHHVRHLSIETIYWEIPRLTHLQEDEWIPPHMIQPYKEITLIPVRNACDDLRKSTPAEWVAKAAGMPLPGLDNSESDLHFNIQKKITPWKSILPDLEAMANVAKKKPQIGGLVVVASLIDKPTNLGGLCRTCEVLGASEYVLQSFHFTEDKQFSALSVSSEKWVPLKEVKVHEIPSYIEYMKKDGYIVVGAEQASSSVSLMEYSFPMKTLLLLGNEKEGLPVELIQQLDVCVEVPQAGLIRSLNVHVTGALFIWEYAKQHVLK</sequence>
<evidence type="ECO:0000313" key="13">
    <source>
        <dbReference type="EMBL" id="KAK2707723.1"/>
    </source>
</evidence>
<protein>
    <recommendedName>
        <fullName evidence="10">tRNA (guanosine(18)-2'-O)-methyltransferase TARBP1</fullName>
        <ecNumber evidence="9">2.1.1.34</ecNumber>
    </recommendedName>
    <alternativeName>
        <fullName evidence="11">TAR RNA-binding protein 1</fullName>
    </alternativeName>
</protein>
<dbReference type="EC" id="2.1.1.34" evidence="9"/>
<evidence type="ECO:0000256" key="8">
    <source>
        <dbReference type="ARBA" id="ARBA00093361"/>
    </source>
</evidence>
<dbReference type="InterPro" id="IPR029026">
    <property type="entry name" value="tRNA_m1G_MTases_N"/>
</dbReference>
<organism evidence="13 14">
    <name type="scientific">Artemia franciscana</name>
    <name type="common">Brine shrimp</name>
    <name type="synonym">Artemia sanfranciscana</name>
    <dbReference type="NCBI Taxonomy" id="6661"/>
    <lineage>
        <taxon>Eukaryota</taxon>
        <taxon>Metazoa</taxon>
        <taxon>Ecdysozoa</taxon>
        <taxon>Arthropoda</taxon>
        <taxon>Crustacea</taxon>
        <taxon>Branchiopoda</taxon>
        <taxon>Anostraca</taxon>
        <taxon>Artemiidae</taxon>
        <taxon>Artemia</taxon>
    </lineage>
</organism>
<evidence type="ECO:0000259" key="12">
    <source>
        <dbReference type="Pfam" id="PF00588"/>
    </source>
</evidence>
<evidence type="ECO:0000256" key="4">
    <source>
        <dbReference type="ARBA" id="ARBA00022691"/>
    </source>
</evidence>
<keyword evidence="5" id="KW-0694">RNA-binding</keyword>
<gene>
    <name evidence="13" type="ORF">QYM36_015424</name>
</gene>
<comment type="function">
    <text evidence="8">S-adenosyl-L-methionine-dependent 2'-O-ribose methyltransferase that catalyzes the formation of 2'-O-methylguanosine at position 18 (Gm18) in a subset of tRNA. Selectively mediates Gm18 methylation of tRNAGln-TTG/CTG and tRNASer-TGA/GCT. Gm18 modification can enhance the stability of modified tRNAs.</text>
</comment>
<dbReference type="Pfam" id="PF00588">
    <property type="entry name" value="SpoU_methylase"/>
    <property type="match status" value="1"/>
</dbReference>
<dbReference type="EMBL" id="JAVRJZ010000019">
    <property type="protein sequence ID" value="KAK2707723.1"/>
    <property type="molecule type" value="Genomic_DNA"/>
</dbReference>
<dbReference type="GO" id="GO:0030488">
    <property type="term" value="P:tRNA methylation"/>
    <property type="evidence" value="ECO:0007669"/>
    <property type="project" value="InterPro"/>
</dbReference>
<keyword evidence="4" id="KW-0949">S-adenosyl-L-methionine</keyword>
<evidence type="ECO:0000256" key="2">
    <source>
        <dbReference type="ARBA" id="ARBA00022603"/>
    </source>
</evidence>